<reference evidence="1 2" key="1">
    <citation type="journal article" date="2016" name="Antonie Van Leeuwenhoek">
        <title>Dongia soli sp. nov., isolated from soil from Dokdo, Korea.</title>
        <authorList>
            <person name="Kim D.U."/>
            <person name="Lee H."/>
            <person name="Kim H."/>
            <person name="Kim S.G."/>
            <person name="Ka J.O."/>
        </authorList>
    </citation>
    <scope>NUCLEOTIDE SEQUENCE [LARGE SCALE GENOMIC DNA]</scope>
    <source>
        <strain evidence="1 2">D78</strain>
    </source>
</reference>
<dbReference type="RefSeq" id="WP_320508457.1">
    <property type="nucleotide sequence ID" value="NZ_JAXCLW010000002.1"/>
</dbReference>
<protein>
    <submittedName>
        <fullName evidence="1">Uncharacterized protein</fullName>
    </submittedName>
</protein>
<sequence length="81" mass="8581">MKMHDLSAFRKIAAKSANDNAPLRGPKRWPSVRLVEKAATPAASVMRIAIFGGGVAMLGVVKQPNDHDVEATAANKPPPAH</sequence>
<accession>A0ABU5EBA2</accession>
<dbReference type="Proteomes" id="UP001279642">
    <property type="component" value="Unassembled WGS sequence"/>
</dbReference>
<evidence type="ECO:0000313" key="2">
    <source>
        <dbReference type="Proteomes" id="UP001279642"/>
    </source>
</evidence>
<proteinExistence type="predicted"/>
<comment type="caution">
    <text evidence="1">The sequence shown here is derived from an EMBL/GenBank/DDBJ whole genome shotgun (WGS) entry which is preliminary data.</text>
</comment>
<organism evidence="1 2">
    <name type="scientific">Dongia soli</name>
    <dbReference type="NCBI Taxonomy" id="600628"/>
    <lineage>
        <taxon>Bacteria</taxon>
        <taxon>Pseudomonadati</taxon>
        <taxon>Pseudomonadota</taxon>
        <taxon>Alphaproteobacteria</taxon>
        <taxon>Rhodospirillales</taxon>
        <taxon>Dongiaceae</taxon>
        <taxon>Dongia</taxon>
    </lineage>
</organism>
<dbReference type="EMBL" id="JAXCLW010000002">
    <property type="protein sequence ID" value="MDY0883421.1"/>
    <property type="molecule type" value="Genomic_DNA"/>
</dbReference>
<evidence type="ECO:0000313" key="1">
    <source>
        <dbReference type="EMBL" id="MDY0883421.1"/>
    </source>
</evidence>
<keyword evidence="2" id="KW-1185">Reference proteome</keyword>
<gene>
    <name evidence="1" type="ORF">SMD27_11250</name>
</gene>
<name>A0ABU5EBA2_9PROT</name>